<protein>
    <submittedName>
        <fullName evidence="3">Uncharacterized protein</fullName>
    </submittedName>
</protein>
<dbReference type="EMBL" id="JABGBN010000001">
    <property type="protein sequence ID" value="NOL50950.1"/>
    <property type="molecule type" value="Genomic_DNA"/>
</dbReference>
<evidence type="ECO:0000313" key="4">
    <source>
        <dbReference type="Proteomes" id="UP000537862"/>
    </source>
</evidence>
<evidence type="ECO:0000256" key="2">
    <source>
        <dbReference type="SAM" id="Phobius"/>
    </source>
</evidence>
<sequence>MDFIRSLFRGALVLLFTLAGLGIAFMFLVVGVVSLGVMYLVYLIRGKKFSAAQYWQQSRAKAQKTQSQFNERFRQPSYSRRPQQDVSDVEIRELK</sequence>
<feature type="region of interest" description="Disordered" evidence="1">
    <location>
        <begin position="66"/>
        <end position="95"/>
    </location>
</feature>
<accession>A0A849P0N3</accession>
<dbReference type="AlphaFoldDB" id="A0A849P0N3"/>
<keyword evidence="4" id="KW-1185">Reference proteome</keyword>
<keyword evidence="2" id="KW-1133">Transmembrane helix</keyword>
<dbReference type="Proteomes" id="UP000537862">
    <property type="component" value="Unassembled WGS sequence"/>
</dbReference>
<feature type="compositionally biased region" description="Polar residues" evidence="1">
    <location>
        <begin position="66"/>
        <end position="86"/>
    </location>
</feature>
<evidence type="ECO:0000256" key="1">
    <source>
        <dbReference type="SAM" id="MobiDB-lite"/>
    </source>
</evidence>
<reference evidence="3 4" key="1">
    <citation type="submission" date="2020-05" db="EMBL/GenBank/DDBJ databases">
        <authorList>
            <person name="Niu N."/>
        </authorList>
    </citation>
    <scope>NUCLEOTIDE SEQUENCE [LARGE SCALE GENOMIC DNA]</scope>
    <source>
        <strain evidence="3 4">3340-03</strain>
    </source>
</reference>
<comment type="caution">
    <text evidence="3">The sequence shown here is derived from an EMBL/GenBank/DDBJ whole genome shotgun (WGS) entry which is preliminary data.</text>
</comment>
<proteinExistence type="predicted"/>
<name>A0A849P0N3_9BURK</name>
<evidence type="ECO:0000313" key="3">
    <source>
        <dbReference type="EMBL" id="NOL50950.1"/>
    </source>
</evidence>
<dbReference type="RefSeq" id="WP_171679630.1">
    <property type="nucleotide sequence ID" value="NZ_JABGBN010000001.1"/>
</dbReference>
<keyword evidence="2" id="KW-0812">Transmembrane</keyword>
<feature type="transmembrane region" description="Helical" evidence="2">
    <location>
        <begin position="12"/>
        <end position="42"/>
    </location>
</feature>
<organism evidence="3 4">
    <name type="scientific">Pelistega suis</name>
    <dbReference type="NCBI Taxonomy" id="1631957"/>
    <lineage>
        <taxon>Bacteria</taxon>
        <taxon>Pseudomonadati</taxon>
        <taxon>Pseudomonadota</taxon>
        <taxon>Betaproteobacteria</taxon>
        <taxon>Burkholderiales</taxon>
        <taxon>Alcaligenaceae</taxon>
        <taxon>Pelistega</taxon>
    </lineage>
</organism>
<keyword evidence="2" id="KW-0472">Membrane</keyword>
<gene>
    <name evidence="3" type="ORF">HKX39_01995</name>
</gene>